<evidence type="ECO:0000313" key="3">
    <source>
        <dbReference type="Proteomes" id="UP001281761"/>
    </source>
</evidence>
<dbReference type="EMBL" id="JARBJD010000238">
    <property type="protein sequence ID" value="KAK2946077.1"/>
    <property type="molecule type" value="Genomic_DNA"/>
</dbReference>
<feature type="compositionally biased region" description="Basic and acidic residues" evidence="1">
    <location>
        <begin position="147"/>
        <end position="160"/>
    </location>
</feature>
<feature type="compositionally biased region" description="Basic and acidic residues" evidence="1">
    <location>
        <begin position="18"/>
        <end position="28"/>
    </location>
</feature>
<feature type="compositionally biased region" description="Basic and acidic residues" evidence="1">
    <location>
        <begin position="71"/>
        <end position="90"/>
    </location>
</feature>
<feature type="compositionally biased region" description="Polar residues" evidence="1">
    <location>
        <begin position="122"/>
        <end position="139"/>
    </location>
</feature>
<gene>
    <name evidence="2" type="ORF">BLNAU_18985</name>
</gene>
<dbReference type="Proteomes" id="UP001281761">
    <property type="component" value="Unassembled WGS sequence"/>
</dbReference>
<comment type="caution">
    <text evidence="2">The sequence shown here is derived from an EMBL/GenBank/DDBJ whole genome shotgun (WGS) entry which is preliminary data.</text>
</comment>
<evidence type="ECO:0000313" key="2">
    <source>
        <dbReference type="EMBL" id="KAK2946077.1"/>
    </source>
</evidence>
<name>A0ABQ9X574_9EUKA</name>
<feature type="compositionally biased region" description="Basic and acidic residues" evidence="1">
    <location>
        <begin position="100"/>
        <end position="114"/>
    </location>
</feature>
<reference evidence="2 3" key="1">
    <citation type="journal article" date="2022" name="bioRxiv">
        <title>Genomics of Preaxostyla Flagellates Illuminates Evolutionary Transitions and the Path Towards Mitochondrial Loss.</title>
        <authorList>
            <person name="Novak L.V.F."/>
            <person name="Treitli S.C."/>
            <person name="Pyrih J."/>
            <person name="Halakuc P."/>
            <person name="Pipaliya S.V."/>
            <person name="Vacek V."/>
            <person name="Brzon O."/>
            <person name="Soukal P."/>
            <person name="Eme L."/>
            <person name="Dacks J.B."/>
            <person name="Karnkowska A."/>
            <person name="Elias M."/>
            <person name="Hampl V."/>
        </authorList>
    </citation>
    <scope>NUCLEOTIDE SEQUENCE [LARGE SCALE GENOMIC DNA]</scope>
    <source>
        <strain evidence="2">NAU3</strain>
        <tissue evidence="2">Gut</tissue>
    </source>
</reference>
<keyword evidence="3" id="KW-1185">Reference proteome</keyword>
<protein>
    <submittedName>
        <fullName evidence="2">Uncharacterized protein</fullName>
    </submittedName>
</protein>
<feature type="region of interest" description="Disordered" evidence="1">
    <location>
        <begin position="1"/>
        <end position="166"/>
    </location>
</feature>
<feature type="compositionally biased region" description="Polar residues" evidence="1">
    <location>
        <begin position="44"/>
        <end position="55"/>
    </location>
</feature>
<sequence length="166" mass="18816">MSILNCCCPEKKRSGKSSSDRIIEEPLVPKKKNPSKTTTKQTPAKSTQTSQSRTPLRSILPLPKKTSTKTDLSKTKQRSEVDTPEMEKNTPHQRQTVIDHNSHRLKEDKSKASSDFEAATDFSFSQTLVKSTRRPQLSDNLDLDDVPEMRKEQSQAKQDAEVEELF</sequence>
<organism evidence="2 3">
    <name type="scientific">Blattamonas nauphoetae</name>
    <dbReference type="NCBI Taxonomy" id="2049346"/>
    <lineage>
        <taxon>Eukaryota</taxon>
        <taxon>Metamonada</taxon>
        <taxon>Preaxostyla</taxon>
        <taxon>Oxymonadida</taxon>
        <taxon>Blattamonas</taxon>
    </lineage>
</organism>
<accession>A0ABQ9X574</accession>
<evidence type="ECO:0000256" key="1">
    <source>
        <dbReference type="SAM" id="MobiDB-lite"/>
    </source>
</evidence>
<proteinExistence type="predicted"/>